<keyword evidence="2 3" id="KW-0040">ANK repeat</keyword>
<dbReference type="PANTHER" id="PTHR24189">
    <property type="entry name" value="MYOTROPHIN"/>
    <property type="match status" value="1"/>
</dbReference>
<reference evidence="4" key="2">
    <citation type="submission" date="2023-05" db="EMBL/GenBank/DDBJ databases">
        <authorList>
            <consortium name="Lawrence Berkeley National Laboratory"/>
            <person name="Steindorff A."/>
            <person name="Hensen N."/>
            <person name="Bonometti L."/>
            <person name="Westerberg I."/>
            <person name="Brannstrom I.O."/>
            <person name="Guillou S."/>
            <person name="Cros-Aarteil S."/>
            <person name="Calhoun S."/>
            <person name="Haridas S."/>
            <person name="Kuo A."/>
            <person name="Mondo S."/>
            <person name="Pangilinan J."/>
            <person name="Riley R."/>
            <person name="Labutti K."/>
            <person name="Andreopoulos B."/>
            <person name="Lipzen A."/>
            <person name="Chen C."/>
            <person name="Yanf M."/>
            <person name="Daum C."/>
            <person name="Ng V."/>
            <person name="Clum A."/>
            <person name="Ohm R."/>
            <person name="Martin F."/>
            <person name="Silar P."/>
            <person name="Natvig D."/>
            <person name="Lalanne C."/>
            <person name="Gautier V."/>
            <person name="Ament-Velasquez S.L."/>
            <person name="Kruys A."/>
            <person name="Hutchinson M.I."/>
            <person name="Powell A.J."/>
            <person name="Barry K."/>
            <person name="Miller A.N."/>
            <person name="Grigoriev I.V."/>
            <person name="Debuchy R."/>
            <person name="Gladieux P."/>
            <person name="Thoren M.H."/>
            <person name="Johannesson H."/>
        </authorList>
    </citation>
    <scope>NUCLEOTIDE SEQUENCE</scope>
    <source>
        <strain evidence="4">CBS 315.58</strain>
    </source>
</reference>
<reference evidence="4" key="1">
    <citation type="journal article" date="2023" name="Mol. Phylogenet. Evol.">
        <title>Genome-scale phylogeny and comparative genomics of the fungal order Sordariales.</title>
        <authorList>
            <person name="Hensen N."/>
            <person name="Bonometti L."/>
            <person name="Westerberg I."/>
            <person name="Brannstrom I.O."/>
            <person name="Guillou S."/>
            <person name="Cros-Aarteil S."/>
            <person name="Calhoun S."/>
            <person name="Haridas S."/>
            <person name="Kuo A."/>
            <person name="Mondo S."/>
            <person name="Pangilinan J."/>
            <person name="Riley R."/>
            <person name="LaButti K."/>
            <person name="Andreopoulos B."/>
            <person name="Lipzen A."/>
            <person name="Chen C."/>
            <person name="Yan M."/>
            <person name="Daum C."/>
            <person name="Ng V."/>
            <person name="Clum A."/>
            <person name="Steindorff A."/>
            <person name="Ohm R.A."/>
            <person name="Martin F."/>
            <person name="Silar P."/>
            <person name="Natvig D.O."/>
            <person name="Lalanne C."/>
            <person name="Gautier V."/>
            <person name="Ament-Velasquez S.L."/>
            <person name="Kruys A."/>
            <person name="Hutchinson M.I."/>
            <person name="Powell A.J."/>
            <person name="Barry K."/>
            <person name="Miller A.N."/>
            <person name="Grigoriev I.V."/>
            <person name="Debuchy R."/>
            <person name="Gladieux P."/>
            <person name="Hiltunen Thoren M."/>
            <person name="Johannesson H."/>
        </authorList>
    </citation>
    <scope>NUCLEOTIDE SEQUENCE</scope>
    <source>
        <strain evidence="4">CBS 315.58</strain>
    </source>
</reference>
<evidence type="ECO:0000256" key="1">
    <source>
        <dbReference type="ARBA" id="ARBA00022737"/>
    </source>
</evidence>
<dbReference type="Proteomes" id="UP001303160">
    <property type="component" value="Unassembled WGS sequence"/>
</dbReference>
<keyword evidence="1" id="KW-0677">Repeat</keyword>
<gene>
    <name evidence="4" type="ORF">QBC40DRAFT_351779</name>
</gene>
<dbReference type="InterPro" id="IPR036770">
    <property type="entry name" value="Ankyrin_rpt-contain_sf"/>
</dbReference>
<organism evidence="4 5">
    <name type="scientific">Triangularia verruculosa</name>
    <dbReference type="NCBI Taxonomy" id="2587418"/>
    <lineage>
        <taxon>Eukaryota</taxon>
        <taxon>Fungi</taxon>
        <taxon>Dikarya</taxon>
        <taxon>Ascomycota</taxon>
        <taxon>Pezizomycotina</taxon>
        <taxon>Sordariomycetes</taxon>
        <taxon>Sordariomycetidae</taxon>
        <taxon>Sordariales</taxon>
        <taxon>Podosporaceae</taxon>
        <taxon>Triangularia</taxon>
    </lineage>
</organism>
<protein>
    <recommendedName>
        <fullName evidence="6">Ankyrin</fullName>
    </recommendedName>
</protein>
<dbReference type="InterPro" id="IPR050745">
    <property type="entry name" value="Multifunctional_regulatory"/>
</dbReference>
<evidence type="ECO:0008006" key="6">
    <source>
        <dbReference type="Google" id="ProtNLM"/>
    </source>
</evidence>
<name>A0AAN6X986_9PEZI</name>
<keyword evidence="5" id="KW-1185">Reference proteome</keyword>
<evidence type="ECO:0000256" key="2">
    <source>
        <dbReference type="ARBA" id="ARBA00023043"/>
    </source>
</evidence>
<dbReference type="AlphaFoldDB" id="A0AAN6X986"/>
<dbReference type="SUPFAM" id="SSF48403">
    <property type="entry name" value="Ankyrin repeat"/>
    <property type="match status" value="1"/>
</dbReference>
<evidence type="ECO:0000313" key="4">
    <source>
        <dbReference type="EMBL" id="KAK4196459.1"/>
    </source>
</evidence>
<accession>A0AAN6X986</accession>
<dbReference type="Gene3D" id="1.25.40.20">
    <property type="entry name" value="Ankyrin repeat-containing domain"/>
    <property type="match status" value="2"/>
</dbReference>
<feature type="repeat" description="ANK" evidence="3">
    <location>
        <begin position="29"/>
        <end position="71"/>
    </location>
</feature>
<dbReference type="InterPro" id="IPR002110">
    <property type="entry name" value="Ankyrin_rpt"/>
</dbReference>
<comment type="caution">
    <text evidence="4">The sequence shown here is derived from an EMBL/GenBank/DDBJ whole genome shotgun (WGS) entry which is preliminary data.</text>
</comment>
<dbReference type="EMBL" id="MU863984">
    <property type="protein sequence ID" value="KAK4196459.1"/>
    <property type="molecule type" value="Genomic_DNA"/>
</dbReference>
<evidence type="ECO:0000313" key="5">
    <source>
        <dbReference type="Proteomes" id="UP001303160"/>
    </source>
</evidence>
<proteinExistence type="predicted"/>
<sequence length="236" mass="26017">MVKLRPFQVLVREMCRGNPSLINQLDPIKARTPLHLALQAVAMPNSGPVKSWEEIIDVLLSAGANTSKVDGAGNTCLHLLAPGLDRCAAYRALFQRFLNMGLDVNEANIKGETPAFHYLGNKSDRRKKAWEWLVDRGADPAAKDSTGRGLLHVVAENEKDVVLFAKLVEKWGPDPMAVENERMMSSLDVAAACSNSAVISLFERGEGGGMVDKAVAVADNFRKYEYVNYNWDKDED</sequence>
<dbReference type="PANTHER" id="PTHR24189:SF50">
    <property type="entry name" value="ANKYRIN REPEAT AND SOCS BOX PROTEIN 2"/>
    <property type="match status" value="1"/>
</dbReference>
<evidence type="ECO:0000256" key="3">
    <source>
        <dbReference type="PROSITE-ProRule" id="PRU00023"/>
    </source>
</evidence>
<dbReference type="PROSITE" id="PS50088">
    <property type="entry name" value="ANK_REPEAT"/>
    <property type="match status" value="1"/>
</dbReference>